<dbReference type="Proteomes" id="UP000002009">
    <property type="component" value="Chromosome 5"/>
</dbReference>
<dbReference type="SUPFAM" id="SSF81822">
    <property type="entry name" value="RuBisCo LSMT C-terminal, substrate-binding domain"/>
    <property type="match status" value="1"/>
</dbReference>
<dbReference type="EMBL" id="CP001326">
    <property type="protein sequence ID" value="ACO63394.1"/>
    <property type="molecule type" value="Genomic_DNA"/>
</dbReference>
<protein>
    <recommendedName>
        <fullName evidence="4">Rubisco LSMT substrate-binding domain-containing protein</fullName>
    </recommendedName>
</protein>
<keyword evidence="6" id="KW-1185">Reference proteome</keyword>
<gene>
    <name evidence="5" type="ORF">MICPUN_58599</name>
</gene>
<evidence type="ECO:0000256" key="1">
    <source>
        <dbReference type="ARBA" id="ARBA00022603"/>
    </source>
</evidence>
<dbReference type="InterPro" id="IPR036464">
    <property type="entry name" value="Rubisco_LSMT_subst-bd_sf"/>
</dbReference>
<accession>C1E6A8</accession>
<dbReference type="InterPro" id="IPR050600">
    <property type="entry name" value="SETD3_SETD6_MTase"/>
</dbReference>
<dbReference type="OrthoDB" id="341421at2759"/>
<dbReference type="Pfam" id="PF09273">
    <property type="entry name" value="Rubis-subs-bind"/>
    <property type="match status" value="1"/>
</dbReference>
<feature type="domain" description="Rubisco LSMT substrate-binding" evidence="4">
    <location>
        <begin position="428"/>
        <end position="542"/>
    </location>
</feature>
<dbReference type="AlphaFoldDB" id="C1E6A8"/>
<evidence type="ECO:0000313" key="5">
    <source>
        <dbReference type="EMBL" id="ACO63394.1"/>
    </source>
</evidence>
<dbReference type="GO" id="GO:0032259">
    <property type="term" value="P:methylation"/>
    <property type="evidence" value="ECO:0007669"/>
    <property type="project" value="UniProtKB-KW"/>
</dbReference>
<evidence type="ECO:0000256" key="2">
    <source>
        <dbReference type="ARBA" id="ARBA00022679"/>
    </source>
</evidence>
<evidence type="ECO:0000256" key="3">
    <source>
        <dbReference type="ARBA" id="ARBA00022691"/>
    </source>
</evidence>
<sequence length="552" mass="61123">MRKYQLRHCKFRFSLSCDCTHEVARPRVMANLAMMSGAGVRRWTPPASPARSSRVLVHLSIPRGRNPTIRRFSSVIVAEAASAVDARQLEYAAWRKERGVQAKNVEVAYFGDVDDTVMRYRGMKAMGRVNEGDVLCELPRESCLVLADDAELPFPDFCTNELWAKLVEKNKWAIRVALNLLREVDKGASSGFHPYISQLPKDFDLLSEWTDEELKELQYPPAVRAAEAQRKENDEAMELLRKHSPGTLESVTPEKMAWALNMVRSRVFSGRLSDNAVTKANLLPRALAAGTAFAAFLTSQTTEGRWLAVFAMLALVVFDANDGDTDPGSPNAPKLAYVLMPLIDAFNHRTMPKTEFEFSSDAFRLRSPAGYTAGEEVFISYGLLGNDELAVRYGFVDPTNDQDTCVYDGLLAWLRANHEPLKKAAGAAPDRAKAVRDARLETYASMAVIKANGEADSNVLWALRCMLATPEEWAAAGGNAEGMKLGGGAPEKAACTALAAACRARLESMGTTLEEDREKLERGASGRERIAIQYRARKKEILRACVDRYDVK</sequence>
<organism evidence="5 6">
    <name type="scientific">Micromonas commoda (strain RCC299 / NOUM17 / CCMP2709)</name>
    <name type="common">Picoplanktonic green alga</name>
    <dbReference type="NCBI Taxonomy" id="296587"/>
    <lineage>
        <taxon>Eukaryota</taxon>
        <taxon>Viridiplantae</taxon>
        <taxon>Chlorophyta</taxon>
        <taxon>Mamiellophyceae</taxon>
        <taxon>Mamiellales</taxon>
        <taxon>Mamiellaceae</taxon>
        <taxon>Micromonas</taxon>
    </lineage>
</organism>
<dbReference type="InterPro" id="IPR046341">
    <property type="entry name" value="SET_dom_sf"/>
</dbReference>
<dbReference type="PANTHER" id="PTHR13271">
    <property type="entry name" value="UNCHARACTERIZED PUTATIVE METHYLTRANSFERASE"/>
    <property type="match status" value="1"/>
</dbReference>
<keyword evidence="2" id="KW-0808">Transferase</keyword>
<reference evidence="5 6" key="1">
    <citation type="journal article" date="2009" name="Science">
        <title>Green evolution and dynamic adaptations revealed by genomes of the marine picoeukaryotes Micromonas.</title>
        <authorList>
            <person name="Worden A.Z."/>
            <person name="Lee J.H."/>
            <person name="Mock T."/>
            <person name="Rouze P."/>
            <person name="Simmons M.P."/>
            <person name="Aerts A.L."/>
            <person name="Allen A.E."/>
            <person name="Cuvelier M.L."/>
            <person name="Derelle E."/>
            <person name="Everett M.V."/>
            <person name="Foulon E."/>
            <person name="Grimwood J."/>
            <person name="Gundlach H."/>
            <person name="Henrissat B."/>
            <person name="Napoli C."/>
            <person name="McDonald S.M."/>
            <person name="Parker M.S."/>
            <person name="Rombauts S."/>
            <person name="Salamov A."/>
            <person name="Von Dassow P."/>
            <person name="Badger J.H."/>
            <person name="Coutinho P.M."/>
            <person name="Demir E."/>
            <person name="Dubchak I."/>
            <person name="Gentemann C."/>
            <person name="Eikrem W."/>
            <person name="Gready J.E."/>
            <person name="John U."/>
            <person name="Lanier W."/>
            <person name="Lindquist E.A."/>
            <person name="Lucas S."/>
            <person name="Mayer K.F."/>
            <person name="Moreau H."/>
            <person name="Not F."/>
            <person name="Otillar R."/>
            <person name="Panaud O."/>
            <person name="Pangilinan J."/>
            <person name="Paulsen I."/>
            <person name="Piegu B."/>
            <person name="Poliakov A."/>
            <person name="Robbens S."/>
            <person name="Schmutz J."/>
            <person name="Toulza E."/>
            <person name="Wyss T."/>
            <person name="Zelensky A."/>
            <person name="Zhou K."/>
            <person name="Armbrust E.V."/>
            <person name="Bhattacharya D."/>
            <person name="Goodenough U.W."/>
            <person name="Van de Peer Y."/>
            <person name="Grigoriev I.V."/>
        </authorList>
    </citation>
    <scope>NUCLEOTIDE SEQUENCE [LARGE SCALE GENOMIC DNA]</scope>
    <source>
        <strain evidence="6">RCC299 / NOUM17</strain>
    </source>
</reference>
<keyword evidence="1" id="KW-0489">Methyltransferase</keyword>
<evidence type="ECO:0000259" key="4">
    <source>
        <dbReference type="Pfam" id="PF09273"/>
    </source>
</evidence>
<dbReference type="Gene3D" id="3.90.1420.10">
    <property type="entry name" value="Rubisco LSMT, substrate-binding domain"/>
    <property type="match status" value="1"/>
</dbReference>
<dbReference type="SUPFAM" id="SSF82199">
    <property type="entry name" value="SET domain"/>
    <property type="match status" value="1"/>
</dbReference>
<keyword evidence="3" id="KW-0949">S-adenosyl-L-methionine</keyword>
<dbReference type="InterPro" id="IPR015353">
    <property type="entry name" value="Rubisco_LSMT_subst-bd"/>
</dbReference>
<dbReference type="GeneID" id="8243423"/>
<proteinExistence type="predicted"/>
<dbReference type="Gene3D" id="3.90.1410.10">
    <property type="entry name" value="set domain protein methyltransferase, domain 1"/>
    <property type="match status" value="1"/>
</dbReference>
<name>C1E6A8_MICCC</name>
<dbReference type="RefSeq" id="XP_002502136.1">
    <property type="nucleotide sequence ID" value="XM_002502090.1"/>
</dbReference>
<dbReference type="InParanoid" id="C1E6A8"/>
<dbReference type="CDD" id="cd10527">
    <property type="entry name" value="SET_LSMT"/>
    <property type="match status" value="1"/>
</dbReference>
<dbReference type="OMA" id="WGCETAR"/>
<dbReference type="eggNOG" id="ENOG502S5YE">
    <property type="taxonomic scope" value="Eukaryota"/>
</dbReference>
<dbReference type="GO" id="GO:0016279">
    <property type="term" value="F:protein-lysine N-methyltransferase activity"/>
    <property type="evidence" value="ECO:0007669"/>
    <property type="project" value="TreeGrafter"/>
</dbReference>
<evidence type="ECO:0000313" key="6">
    <source>
        <dbReference type="Proteomes" id="UP000002009"/>
    </source>
</evidence>
<dbReference type="KEGG" id="mis:MICPUN_58599"/>